<dbReference type="Proteomes" id="UP000708148">
    <property type="component" value="Unassembled WGS sequence"/>
</dbReference>
<gene>
    <name evidence="7" type="ORF">OSTQU699_LOCUS9062</name>
</gene>
<evidence type="ECO:0000259" key="6">
    <source>
        <dbReference type="PROSITE" id="PS50240"/>
    </source>
</evidence>
<feature type="signal peptide" evidence="5">
    <location>
        <begin position="1"/>
        <end position="24"/>
    </location>
</feature>
<keyword evidence="2" id="KW-0040">ANK repeat</keyword>
<protein>
    <recommendedName>
        <fullName evidence="6">Peptidase S1 domain-containing protein</fullName>
    </recommendedName>
</protein>
<feature type="repeat" description="ANK" evidence="2">
    <location>
        <begin position="565"/>
        <end position="592"/>
    </location>
</feature>
<feature type="repeat" description="ANK" evidence="2">
    <location>
        <begin position="593"/>
        <end position="625"/>
    </location>
</feature>
<dbReference type="PROSITE" id="PS00135">
    <property type="entry name" value="TRYPSIN_SER"/>
    <property type="match status" value="1"/>
</dbReference>
<dbReference type="GO" id="GO:0006508">
    <property type="term" value="P:proteolysis"/>
    <property type="evidence" value="ECO:0007669"/>
    <property type="project" value="UniProtKB-KW"/>
</dbReference>
<dbReference type="SUPFAM" id="SSF48403">
    <property type="entry name" value="Ankyrin repeat"/>
    <property type="match status" value="1"/>
</dbReference>
<dbReference type="FunFam" id="2.40.10.10:FF:000068">
    <property type="entry name" value="transmembrane protease serine 2"/>
    <property type="match status" value="1"/>
</dbReference>
<evidence type="ECO:0000256" key="3">
    <source>
        <dbReference type="RuleBase" id="RU363034"/>
    </source>
</evidence>
<dbReference type="InterPro" id="IPR036770">
    <property type="entry name" value="Ankyrin_rpt-contain_sf"/>
</dbReference>
<name>A0A8S1J925_9CHLO</name>
<dbReference type="PRINTS" id="PR00722">
    <property type="entry name" value="CHYMOTRYPSIN"/>
</dbReference>
<dbReference type="Gene3D" id="1.25.40.20">
    <property type="entry name" value="Ankyrin repeat-containing domain"/>
    <property type="match status" value="1"/>
</dbReference>
<evidence type="ECO:0000313" key="7">
    <source>
        <dbReference type="EMBL" id="CAD7703705.1"/>
    </source>
</evidence>
<feature type="compositionally biased region" description="Acidic residues" evidence="4">
    <location>
        <begin position="301"/>
        <end position="314"/>
    </location>
</feature>
<feature type="compositionally biased region" description="Basic and acidic residues" evidence="4">
    <location>
        <begin position="363"/>
        <end position="372"/>
    </location>
</feature>
<keyword evidence="3" id="KW-0378">Hydrolase</keyword>
<dbReference type="InterPro" id="IPR001254">
    <property type="entry name" value="Trypsin_dom"/>
</dbReference>
<dbReference type="Gene3D" id="2.40.10.10">
    <property type="entry name" value="Trypsin-like serine proteases"/>
    <property type="match status" value="1"/>
</dbReference>
<keyword evidence="3" id="KW-0720">Serine protease</keyword>
<evidence type="ECO:0000256" key="2">
    <source>
        <dbReference type="PROSITE-ProRule" id="PRU00023"/>
    </source>
</evidence>
<dbReference type="InterPro" id="IPR018114">
    <property type="entry name" value="TRYPSIN_HIS"/>
</dbReference>
<feature type="compositionally biased region" description="Acidic residues" evidence="4">
    <location>
        <begin position="412"/>
        <end position="425"/>
    </location>
</feature>
<dbReference type="InterPro" id="IPR043504">
    <property type="entry name" value="Peptidase_S1_PA_chymotrypsin"/>
</dbReference>
<feature type="compositionally biased region" description="Basic and acidic residues" evidence="4">
    <location>
        <begin position="394"/>
        <end position="404"/>
    </location>
</feature>
<dbReference type="PANTHER" id="PTHR24252">
    <property type="entry name" value="ACROSIN-RELATED"/>
    <property type="match status" value="1"/>
</dbReference>
<dbReference type="PROSITE" id="PS00134">
    <property type="entry name" value="TRYPSIN_HIS"/>
    <property type="match status" value="1"/>
</dbReference>
<reference evidence="7" key="1">
    <citation type="submission" date="2020-12" db="EMBL/GenBank/DDBJ databases">
        <authorList>
            <person name="Iha C."/>
        </authorList>
    </citation>
    <scope>NUCLEOTIDE SEQUENCE</scope>
</reference>
<evidence type="ECO:0000256" key="4">
    <source>
        <dbReference type="SAM" id="MobiDB-lite"/>
    </source>
</evidence>
<dbReference type="AlphaFoldDB" id="A0A8S1J925"/>
<accession>A0A8S1J925</accession>
<dbReference type="CDD" id="cd00190">
    <property type="entry name" value="Tryp_SPc"/>
    <property type="match status" value="1"/>
</dbReference>
<feature type="chain" id="PRO_5035939420" description="Peptidase S1 domain-containing protein" evidence="5">
    <location>
        <begin position="25"/>
        <end position="654"/>
    </location>
</feature>
<feature type="compositionally biased region" description="Acidic residues" evidence="4">
    <location>
        <begin position="325"/>
        <end position="362"/>
    </location>
</feature>
<keyword evidence="5" id="KW-0732">Signal</keyword>
<dbReference type="GO" id="GO:0004252">
    <property type="term" value="F:serine-type endopeptidase activity"/>
    <property type="evidence" value="ECO:0007669"/>
    <property type="project" value="InterPro"/>
</dbReference>
<comment type="caution">
    <text evidence="7">The sequence shown here is derived from an EMBL/GenBank/DDBJ whole genome shotgun (WGS) entry which is preliminary data.</text>
</comment>
<keyword evidence="1" id="KW-1015">Disulfide bond</keyword>
<dbReference type="PROSITE" id="PS51257">
    <property type="entry name" value="PROKAR_LIPOPROTEIN"/>
    <property type="match status" value="1"/>
</dbReference>
<feature type="compositionally biased region" description="Acidic residues" evidence="4">
    <location>
        <begin position="374"/>
        <end position="393"/>
    </location>
</feature>
<dbReference type="PANTHER" id="PTHR24252:SF7">
    <property type="entry name" value="HYALIN"/>
    <property type="match status" value="1"/>
</dbReference>
<dbReference type="InterPro" id="IPR001314">
    <property type="entry name" value="Peptidase_S1A"/>
</dbReference>
<dbReference type="OrthoDB" id="6380398at2759"/>
<sequence length="654" mass="69578">MGGRRLLMLHLAVLVLACALSVMARDIAPAGGLELFRWRGGTRSLKIDTEDKIVGGTDAPCGRFPYMASLQTLSGDHQCGGVLVDKHWVLTAAHCVENTSALYPSHVIFLGLCTRGDAKGTEDNGRIVELFPSKKIVPHPNYTGETGDGYDIALVELDGESENVPVKLASNPDELANTLNVAALGFGISDDGKPADTLQFTNELSIIPNSFCNPLWNGIILDSMVCAFGKEAVVDTCPGDSGGPLLVPFQPGGKIADGDPEIDKVVGITSFGERKACGESAVPAVYTRVTSFIEWIESVMEEEASEEADEEPDRPEEPAQVGEPTEPEQPTEVEEPTESEQPVEPEQPAEPEEPTEPGDPVEAEVREERASPEEPAEPEVPDEPEDPAEPEEPAEPKEPEERAEAQPLPEPLEPEVPEGPPEEVPESPSPPSPKEEPEEENAPGTAPDCACSEDGISAGVETGLGGCTRRLEAGAALCYVQSSEGFCSIARDSTLFPGALWISCANQGDQESVIVKELLKDEARDTEQLNKALQEAVLGRQEGDARDALLAGADPDHTDRTFPMLHIAANNGDVAMGTTLIEAGANVNSQDELGSTALHTAASWGHVDFIAMLVATGADLSLKDSDGKTARGRTCELPLGECERNEILALLEIP</sequence>
<organism evidence="7 8">
    <name type="scientific">Ostreobium quekettii</name>
    <dbReference type="NCBI Taxonomy" id="121088"/>
    <lineage>
        <taxon>Eukaryota</taxon>
        <taxon>Viridiplantae</taxon>
        <taxon>Chlorophyta</taxon>
        <taxon>core chlorophytes</taxon>
        <taxon>Ulvophyceae</taxon>
        <taxon>TCBD clade</taxon>
        <taxon>Bryopsidales</taxon>
        <taxon>Ostreobineae</taxon>
        <taxon>Ostreobiaceae</taxon>
        <taxon>Ostreobium</taxon>
    </lineage>
</organism>
<keyword evidence="8" id="KW-1185">Reference proteome</keyword>
<dbReference type="Pfam" id="PF12796">
    <property type="entry name" value="Ank_2"/>
    <property type="match status" value="1"/>
</dbReference>
<dbReference type="PROSITE" id="PS50297">
    <property type="entry name" value="ANK_REP_REGION"/>
    <property type="match status" value="2"/>
</dbReference>
<proteinExistence type="predicted"/>
<dbReference type="SMART" id="SM00020">
    <property type="entry name" value="Tryp_SPc"/>
    <property type="match status" value="1"/>
</dbReference>
<evidence type="ECO:0000256" key="1">
    <source>
        <dbReference type="ARBA" id="ARBA00023157"/>
    </source>
</evidence>
<feature type="region of interest" description="Disordered" evidence="4">
    <location>
        <begin position="301"/>
        <end position="450"/>
    </location>
</feature>
<dbReference type="SMART" id="SM00248">
    <property type="entry name" value="ANK"/>
    <property type="match status" value="2"/>
</dbReference>
<dbReference type="InterPro" id="IPR009003">
    <property type="entry name" value="Peptidase_S1_PA"/>
</dbReference>
<evidence type="ECO:0000313" key="8">
    <source>
        <dbReference type="Proteomes" id="UP000708148"/>
    </source>
</evidence>
<dbReference type="PROSITE" id="PS50088">
    <property type="entry name" value="ANK_REPEAT"/>
    <property type="match status" value="2"/>
</dbReference>
<dbReference type="InterPro" id="IPR002110">
    <property type="entry name" value="Ankyrin_rpt"/>
</dbReference>
<dbReference type="EMBL" id="CAJHUC010002367">
    <property type="protein sequence ID" value="CAD7703705.1"/>
    <property type="molecule type" value="Genomic_DNA"/>
</dbReference>
<dbReference type="PROSITE" id="PS50240">
    <property type="entry name" value="TRYPSIN_DOM"/>
    <property type="match status" value="1"/>
</dbReference>
<keyword evidence="3" id="KW-0645">Protease</keyword>
<dbReference type="SUPFAM" id="SSF50494">
    <property type="entry name" value="Trypsin-like serine proteases"/>
    <property type="match status" value="1"/>
</dbReference>
<dbReference type="InterPro" id="IPR033116">
    <property type="entry name" value="TRYPSIN_SER"/>
</dbReference>
<dbReference type="Pfam" id="PF00089">
    <property type="entry name" value="Trypsin"/>
    <property type="match status" value="1"/>
</dbReference>
<evidence type="ECO:0000256" key="5">
    <source>
        <dbReference type="SAM" id="SignalP"/>
    </source>
</evidence>
<feature type="domain" description="Peptidase S1" evidence="6">
    <location>
        <begin position="53"/>
        <end position="301"/>
    </location>
</feature>